<feature type="chain" id="PRO_5030623682" evidence="2">
    <location>
        <begin position="18"/>
        <end position="562"/>
    </location>
</feature>
<feature type="compositionally biased region" description="Polar residues" evidence="1">
    <location>
        <begin position="68"/>
        <end position="79"/>
    </location>
</feature>
<feature type="signal peptide" evidence="2">
    <location>
        <begin position="1"/>
        <end position="17"/>
    </location>
</feature>
<keyword evidence="2" id="KW-0732">Signal</keyword>
<reference evidence="3" key="1">
    <citation type="submission" date="2021-01" db="EMBL/GenBank/DDBJ databases">
        <authorList>
            <person name="Corre E."/>
            <person name="Pelletier E."/>
            <person name="Niang G."/>
            <person name="Scheremetjew M."/>
            <person name="Finn R."/>
            <person name="Kale V."/>
            <person name="Holt S."/>
            <person name="Cochrane G."/>
            <person name="Meng A."/>
            <person name="Brown T."/>
            <person name="Cohen L."/>
        </authorList>
    </citation>
    <scope>NUCLEOTIDE SEQUENCE</scope>
    <source>
        <strain evidence="3">MM31A-1</strain>
    </source>
</reference>
<accession>A0A7S3Q0N2</accession>
<gene>
    <name evidence="3" type="ORF">CDEB00056_LOCUS6912</name>
</gene>
<feature type="compositionally biased region" description="Polar residues" evidence="1">
    <location>
        <begin position="49"/>
        <end position="58"/>
    </location>
</feature>
<sequence>MLKSLALSILLIQDTNALLKSSSVGKHDFIKKMRSAQKANGISRRMNWNKLTGKSTHTPGLRSKRSPSKASKFTEQSTPKEMLSETRDDRSLGWWNFWSSNVTDEEIEDLQDQMNETEYPNNWYNWNWTWFDNSEDDMWETEGNQTFIMQSLNDFSIKYAGCSSLTSFYIPEDGNNDDGDGAAQNPFTANNYVSYRLCPSETCQDNSWSGCKSEYGEYMMDMSEFLATQQDYVDEEFEAYCTYCANCVYFDNWYSGWNYSQYDEEVHGCDLYDECEDYNDYCSDEAREEAEEELGYNYEDFLECTAVDVNLGYYGAGDDDRFSDMQANMSAAYGYDGDSDYSMTTGYIGPHCDNGIIGIGLFSDEYCTNYVGNKFDIFNVTEYEMEAATIDNIYVPDGCHTCAGENIMNSQWYIPENDRDAEDYQEYNQQMEEGYYENESSEVCYNMYTQSAKCHSHLTDEFPIELSDDELSGQEASCNFIEDVVKGHFDDEGFVWSHQERVNPVSQLFGIFNDDIETRITGAQVAALTLTSAACGSMGYIAYLMKLKVDAITDPLSTGLMA</sequence>
<evidence type="ECO:0000256" key="1">
    <source>
        <dbReference type="SAM" id="MobiDB-lite"/>
    </source>
</evidence>
<organism evidence="3">
    <name type="scientific">Chaetoceros debilis</name>
    <dbReference type="NCBI Taxonomy" id="122233"/>
    <lineage>
        <taxon>Eukaryota</taxon>
        <taxon>Sar</taxon>
        <taxon>Stramenopiles</taxon>
        <taxon>Ochrophyta</taxon>
        <taxon>Bacillariophyta</taxon>
        <taxon>Coscinodiscophyceae</taxon>
        <taxon>Chaetocerotophycidae</taxon>
        <taxon>Chaetocerotales</taxon>
        <taxon>Chaetocerotaceae</taxon>
        <taxon>Chaetoceros</taxon>
    </lineage>
</organism>
<evidence type="ECO:0000256" key="2">
    <source>
        <dbReference type="SAM" id="SignalP"/>
    </source>
</evidence>
<protein>
    <submittedName>
        <fullName evidence="3">Uncharacterized protein</fullName>
    </submittedName>
</protein>
<feature type="region of interest" description="Disordered" evidence="1">
    <location>
        <begin position="48"/>
        <end position="85"/>
    </location>
</feature>
<dbReference type="EMBL" id="HBIO01009026">
    <property type="protein sequence ID" value="CAE0462071.1"/>
    <property type="molecule type" value="Transcribed_RNA"/>
</dbReference>
<proteinExistence type="predicted"/>
<name>A0A7S3Q0N2_9STRA</name>
<evidence type="ECO:0000313" key="3">
    <source>
        <dbReference type="EMBL" id="CAE0462071.1"/>
    </source>
</evidence>
<dbReference type="AlphaFoldDB" id="A0A7S3Q0N2"/>